<reference evidence="3 4" key="1">
    <citation type="journal article" date="2017" name="Nature">
        <title>The Apostasia genome and the evolution of orchids.</title>
        <authorList>
            <person name="Zhang G.Q."/>
            <person name="Liu K.W."/>
            <person name="Li Z."/>
            <person name="Lohaus R."/>
            <person name="Hsiao Y.Y."/>
            <person name="Niu S.C."/>
            <person name="Wang J.Y."/>
            <person name="Lin Y.C."/>
            <person name="Xu Q."/>
            <person name="Chen L.J."/>
            <person name="Yoshida K."/>
            <person name="Fujiwara S."/>
            <person name="Wang Z.W."/>
            <person name="Zhang Y.Q."/>
            <person name="Mitsuda N."/>
            <person name="Wang M."/>
            <person name="Liu G.H."/>
            <person name="Pecoraro L."/>
            <person name="Huang H.X."/>
            <person name="Xiao X.J."/>
            <person name="Lin M."/>
            <person name="Wu X.Y."/>
            <person name="Wu W.L."/>
            <person name="Chen Y.Y."/>
            <person name="Chang S.B."/>
            <person name="Sakamoto S."/>
            <person name="Ohme-Takagi M."/>
            <person name="Yagi M."/>
            <person name="Zeng S.J."/>
            <person name="Shen C.Y."/>
            <person name="Yeh C.M."/>
            <person name="Luo Y.B."/>
            <person name="Tsai W.C."/>
            <person name="Van de Peer Y."/>
            <person name="Liu Z.J."/>
        </authorList>
    </citation>
    <scope>NUCLEOTIDE SEQUENCE [LARGE SCALE GENOMIC DNA]</scope>
    <source>
        <strain evidence="4">cv. Shenzhen</strain>
        <tissue evidence="3">Stem</tissue>
    </source>
</reference>
<evidence type="ECO:0000313" key="3">
    <source>
        <dbReference type="EMBL" id="PKA63917.1"/>
    </source>
</evidence>
<feature type="region of interest" description="Disordered" evidence="1">
    <location>
        <begin position="1"/>
        <end position="63"/>
    </location>
</feature>
<feature type="compositionally biased region" description="Basic and acidic residues" evidence="1">
    <location>
        <begin position="35"/>
        <end position="46"/>
    </location>
</feature>
<evidence type="ECO:0000256" key="2">
    <source>
        <dbReference type="SAM" id="Phobius"/>
    </source>
</evidence>
<dbReference type="Proteomes" id="UP000236161">
    <property type="component" value="Unassembled WGS sequence"/>
</dbReference>
<proteinExistence type="predicted"/>
<evidence type="ECO:0000256" key="1">
    <source>
        <dbReference type="SAM" id="MobiDB-lite"/>
    </source>
</evidence>
<organism evidence="3 4">
    <name type="scientific">Apostasia shenzhenica</name>
    <dbReference type="NCBI Taxonomy" id="1088818"/>
    <lineage>
        <taxon>Eukaryota</taxon>
        <taxon>Viridiplantae</taxon>
        <taxon>Streptophyta</taxon>
        <taxon>Embryophyta</taxon>
        <taxon>Tracheophyta</taxon>
        <taxon>Spermatophyta</taxon>
        <taxon>Magnoliopsida</taxon>
        <taxon>Liliopsida</taxon>
        <taxon>Asparagales</taxon>
        <taxon>Orchidaceae</taxon>
        <taxon>Apostasioideae</taxon>
        <taxon>Apostasia</taxon>
    </lineage>
</organism>
<evidence type="ECO:0000313" key="4">
    <source>
        <dbReference type="Proteomes" id="UP000236161"/>
    </source>
</evidence>
<feature type="transmembrane region" description="Helical" evidence="2">
    <location>
        <begin position="124"/>
        <end position="143"/>
    </location>
</feature>
<accession>A0A2I0B7Z2</accession>
<keyword evidence="2" id="KW-0812">Transmembrane</keyword>
<dbReference type="AlphaFoldDB" id="A0A2I0B7Z2"/>
<keyword evidence="2" id="KW-0472">Membrane</keyword>
<dbReference type="EMBL" id="KZ451906">
    <property type="protein sequence ID" value="PKA63917.1"/>
    <property type="molecule type" value="Genomic_DNA"/>
</dbReference>
<feature type="compositionally biased region" description="Low complexity" evidence="1">
    <location>
        <begin position="8"/>
        <end position="20"/>
    </location>
</feature>
<evidence type="ECO:0008006" key="5">
    <source>
        <dbReference type="Google" id="ProtNLM"/>
    </source>
</evidence>
<name>A0A2I0B7Z2_9ASPA</name>
<protein>
    <recommendedName>
        <fullName evidence="5">Late embryogenesis abundant protein LEA-2 subgroup domain-containing protein</fullName>
    </recommendedName>
</protein>
<dbReference type="OrthoDB" id="903824at2759"/>
<keyword evidence="4" id="KW-1185">Reference proteome</keyword>
<keyword evidence="2" id="KW-1133">Transmembrane helix</keyword>
<dbReference type="STRING" id="1088818.A0A2I0B7Z2"/>
<gene>
    <name evidence="3" type="ORF">AXF42_Ash004927</name>
</gene>
<sequence>MRGAYWDSDASSWAESSPSPARSPNPPPLYYVESPSRDSHDGDRSSARATPEYNSPTESPSYLAFSRSSSASRVSGPCHSPAAAPARRARGERFVHGYSAIEEERFMNGCGEEGDDGPSGMWKVLLFLSAVAAICVVGGFALWRSLSVNYFHVGIGQDLTGVPTKMVDVNCSVEMSVFNPASHFGLHVSSTNAMLFYSQLAIASDQLEEFYLPREAHEAKSLILKGEQVPLYGAGLGFDIPTTGVISAPVTLKVDLLTRGNLFGPILKVKFEIRISCKLAVDSGNNKPIGLSERTCTYYDSVG</sequence>